<dbReference type="RefSeq" id="WP_284919197.1">
    <property type="nucleotide sequence ID" value="NZ_CP126980.1"/>
</dbReference>
<sequence length="370" mass="39807">MTSSTVPDRKTKRAGELERGDWIDLDGTGGEACGPAVVRYTESFNNGYDGARVLIVVEGSGDLEPTPVRWGAAKPLRLLTAEEIEKAKADDRRSRIAVQLEQLAALVRQGRVPLPSGTSGRPRSLDIDFHLDSAEEVEQAAAALDVQVANPFGKYLCVDWPGNGRHGEVAASWSSYRKDPEPKPEPVAEHYHLSGQTGGPGECAAECACGLTFSGFDTLAEAVAQVDRHIADPTGAAYQREAEDAELVIGRIPPRFEDGRNPGVAVDEPFRSGTTCEELSDGPAEPVVRYFSFGGGHTDPVTGEPLSGKYATVVARDAEACRDAMIAKYGKAWSFEYIPGTPQAVEWIPRWTEHDRIDLTAVEPTCPGGC</sequence>
<gene>
    <name evidence="1" type="ORF">ACTOB_001357</name>
</gene>
<dbReference type="Proteomes" id="UP001240150">
    <property type="component" value="Chromosome"/>
</dbReference>
<evidence type="ECO:0000313" key="1">
    <source>
        <dbReference type="EMBL" id="WIM97803.1"/>
    </source>
</evidence>
<accession>A0ABY8WL47</accession>
<evidence type="ECO:0000313" key="2">
    <source>
        <dbReference type="Proteomes" id="UP001240150"/>
    </source>
</evidence>
<organism evidence="1 2">
    <name type="scientific">Actinoplanes oblitus</name>
    <dbReference type="NCBI Taxonomy" id="3040509"/>
    <lineage>
        <taxon>Bacteria</taxon>
        <taxon>Bacillati</taxon>
        <taxon>Actinomycetota</taxon>
        <taxon>Actinomycetes</taxon>
        <taxon>Micromonosporales</taxon>
        <taxon>Micromonosporaceae</taxon>
        <taxon>Actinoplanes</taxon>
    </lineage>
</organism>
<protein>
    <submittedName>
        <fullName evidence="1">Uncharacterized protein</fullName>
    </submittedName>
</protein>
<dbReference type="EMBL" id="CP126980">
    <property type="protein sequence ID" value="WIM97803.1"/>
    <property type="molecule type" value="Genomic_DNA"/>
</dbReference>
<reference evidence="1 2" key="1">
    <citation type="submission" date="2023-06" db="EMBL/GenBank/DDBJ databases">
        <authorList>
            <person name="Yushchuk O."/>
            <person name="Binda E."/>
            <person name="Ruckert-Reed C."/>
            <person name="Fedorenko V."/>
            <person name="Kalinowski J."/>
            <person name="Marinelli F."/>
        </authorList>
    </citation>
    <scope>NUCLEOTIDE SEQUENCE [LARGE SCALE GENOMIC DNA]</scope>
    <source>
        <strain evidence="1 2">NRRL 3884</strain>
    </source>
</reference>
<name>A0ABY8WL47_9ACTN</name>
<keyword evidence="2" id="KW-1185">Reference proteome</keyword>
<proteinExistence type="predicted"/>